<proteinExistence type="predicted"/>
<protein>
    <recommendedName>
        <fullName evidence="3">histidine kinase</fullName>
        <ecNumber evidence="3">2.7.13.3</ecNumber>
    </recommendedName>
</protein>
<dbReference type="EMBL" id="JABBPN010000024">
    <property type="protein sequence ID" value="NMO97858.1"/>
    <property type="molecule type" value="Genomic_DNA"/>
</dbReference>
<dbReference type="InterPro" id="IPR003660">
    <property type="entry name" value="HAMP_dom"/>
</dbReference>
<name>A0A848M9F3_PAELE</name>
<evidence type="ECO:0000256" key="3">
    <source>
        <dbReference type="ARBA" id="ARBA00012438"/>
    </source>
</evidence>
<evidence type="ECO:0000259" key="13">
    <source>
        <dbReference type="PROSITE" id="PS50109"/>
    </source>
</evidence>
<keyword evidence="8 15" id="KW-0418">Kinase</keyword>
<evidence type="ECO:0000256" key="4">
    <source>
        <dbReference type="ARBA" id="ARBA00022475"/>
    </source>
</evidence>
<dbReference type="PANTHER" id="PTHR34220">
    <property type="entry name" value="SENSOR HISTIDINE KINASE YPDA"/>
    <property type="match status" value="1"/>
</dbReference>
<dbReference type="Proteomes" id="UP000565468">
    <property type="component" value="Unassembled WGS sequence"/>
</dbReference>
<evidence type="ECO:0000256" key="8">
    <source>
        <dbReference type="ARBA" id="ARBA00022777"/>
    </source>
</evidence>
<dbReference type="AlphaFoldDB" id="A0A848M9F3"/>
<evidence type="ECO:0000259" key="14">
    <source>
        <dbReference type="PROSITE" id="PS50885"/>
    </source>
</evidence>
<gene>
    <name evidence="15" type="ORF">HII30_19020</name>
</gene>
<evidence type="ECO:0000313" key="15">
    <source>
        <dbReference type="EMBL" id="NMO97858.1"/>
    </source>
</evidence>
<evidence type="ECO:0000256" key="9">
    <source>
        <dbReference type="ARBA" id="ARBA00022840"/>
    </source>
</evidence>
<dbReference type="InterPro" id="IPR005467">
    <property type="entry name" value="His_kinase_dom"/>
</dbReference>
<comment type="catalytic activity">
    <reaction evidence="1">
        <text>ATP + protein L-histidine = ADP + protein N-phospho-L-histidine.</text>
        <dbReference type="EC" id="2.7.13.3"/>
    </reaction>
</comment>
<dbReference type="Pfam" id="PF02518">
    <property type="entry name" value="HATPase_c"/>
    <property type="match status" value="1"/>
</dbReference>
<keyword evidence="9" id="KW-0067">ATP-binding</keyword>
<evidence type="ECO:0000256" key="5">
    <source>
        <dbReference type="ARBA" id="ARBA00022553"/>
    </source>
</evidence>
<dbReference type="GO" id="GO:0005886">
    <property type="term" value="C:plasma membrane"/>
    <property type="evidence" value="ECO:0007669"/>
    <property type="project" value="UniProtKB-SubCell"/>
</dbReference>
<comment type="subcellular location">
    <subcellularLocation>
        <location evidence="2">Cell membrane</location>
        <topology evidence="2">Multi-pass membrane protein</topology>
    </subcellularLocation>
</comment>
<dbReference type="PANTHER" id="PTHR34220:SF7">
    <property type="entry name" value="SENSOR HISTIDINE KINASE YPDA"/>
    <property type="match status" value="1"/>
</dbReference>
<keyword evidence="5" id="KW-0597">Phosphoprotein</keyword>
<evidence type="ECO:0000256" key="2">
    <source>
        <dbReference type="ARBA" id="ARBA00004651"/>
    </source>
</evidence>
<dbReference type="PROSITE" id="PS50109">
    <property type="entry name" value="HIS_KIN"/>
    <property type="match status" value="1"/>
</dbReference>
<dbReference type="InterPro" id="IPR050640">
    <property type="entry name" value="Bact_2-comp_sensor_kinase"/>
</dbReference>
<dbReference type="PROSITE" id="PS50885">
    <property type="entry name" value="HAMP"/>
    <property type="match status" value="1"/>
</dbReference>
<keyword evidence="11 12" id="KW-0472">Membrane</keyword>
<keyword evidence="7" id="KW-0547">Nucleotide-binding</keyword>
<dbReference type="SUPFAM" id="SSF55874">
    <property type="entry name" value="ATPase domain of HSP90 chaperone/DNA topoisomerase II/histidine kinase"/>
    <property type="match status" value="1"/>
</dbReference>
<reference evidence="15 16" key="1">
    <citation type="submission" date="2020-04" db="EMBL/GenBank/DDBJ databases">
        <title>Paenibacillus algicola sp. nov., a novel marine bacterium producing alginate lyase.</title>
        <authorList>
            <person name="Huang H."/>
        </authorList>
    </citation>
    <scope>NUCLEOTIDE SEQUENCE [LARGE SCALE GENOMIC DNA]</scope>
    <source>
        <strain evidence="15 16">L7-75</strain>
    </source>
</reference>
<evidence type="ECO:0000256" key="6">
    <source>
        <dbReference type="ARBA" id="ARBA00022679"/>
    </source>
</evidence>
<keyword evidence="6" id="KW-0808">Transferase</keyword>
<dbReference type="InterPro" id="IPR003594">
    <property type="entry name" value="HATPase_dom"/>
</dbReference>
<evidence type="ECO:0000256" key="10">
    <source>
        <dbReference type="ARBA" id="ARBA00023012"/>
    </source>
</evidence>
<accession>A0A848M9F3</accession>
<feature type="transmembrane region" description="Helical" evidence="12">
    <location>
        <begin position="308"/>
        <end position="326"/>
    </location>
</feature>
<feature type="transmembrane region" description="Helical" evidence="12">
    <location>
        <begin position="21"/>
        <end position="39"/>
    </location>
</feature>
<feature type="domain" description="Histidine kinase" evidence="13">
    <location>
        <begin position="492"/>
        <end position="596"/>
    </location>
</feature>
<sequence length="600" mass="67846">MSRRFGAFSRWIRNIKIRHRLLYSFLILALFPLITIGFYSSSKSGDALFTKMNTYSSQMMNLLKDKIRAENQKFVLLSEQLSLNPVIQTAMKDFLLYDDSARRSIAIKIDAILREQHEMLSHMKNVILTTESGISVFDLGYDAVDPVYLEAQNAIINSNGNGGYILGHAVTKKGVPCIILSRPVNSASEWSNRLGYLHILIDESMYSEKLYQDLDLGDGSVTMIMSSSGRILSSGSPLLSVGHTVPDNRFMTEAINSSREPGIVHSVNLDSARYLVASAFDIFSDWYVISLIPYSYLNNETDEIRLDILLACLIVLLLAIYASYYLSSSILRPLQRLISSMRRIQEGELYVKTKDDSRDEFGYIQQRFNEMVHQIQKLLIQTEQEEKAKRETELQMLQAQINPHFLFNTLNSLKWAAMMSRTGEGVSRGLSALAELLRNTIVDKSEFVTLHDEIENLKNYITIQTIKYGSVFDVSYDIEPDLQNYQVLKFLLQPIVENSIIHGFEDIEDGGHLAITARQTGGKIEIVINDNGAGMSKDQLQRLQQPSYQSEGRLANIGIHNVKERIVLHFGEGYGLHLESEEGIGTKALITLPLSRTLIE</sequence>
<dbReference type="Gene3D" id="3.30.565.10">
    <property type="entry name" value="Histidine kinase-like ATPase, C-terminal domain"/>
    <property type="match status" value="1"/>
</dbReference>
<dbReference type="RefSeq" id="WP_169506630.1">
    <property type="nucleotide sequence ID" value="NZ_JABBPN010000024.1"/>
</dbReference>
<organism evidence="15 16">
    <name type="scientific">Paenibacillus lemnae</name>
    <dbReference type="NCBI Taxonomy" id="1330551"/>
    <lineage>
        <taxon>Bacteria</taxon>
        <taxon>Bacillati</taxon>
        <taxon>Bacillota</taxon>
        <taxon>Bacilli</taxon>
        <taxon>Bacillales</taxon>
        <taxon>Paenibacillaceae</taxon>
        <taxon>Paenibacillus</taxon>
    </lineage>
</organism>
<dbReference type="InterPro" id="IPR036890">
    <property type="entry name" value="HATPase_C_sf"/>
</dbReference>
<dbReference type="GO" id="GO:0000155">
    <property type="term" value="F:phosphorelay sensor kinase activity"/>
    <property type="evidence" value="ECO:0007669"/>
    <property type="project" value="InterPro"/>
</dbReference>
<keyword evidence="16" id="KW-1185">Reference proteome</keyword>
<keyword evidence="12" id="KW-1133">Transmembrane helix</keyword>
<dbReference type="SUPFAM" id="SSF158472">
    <property type="entry name" value="HAMP domain-like"/>
    <property type="match status" value="1"/>
</dbReference>
<dbReference type="EC" id="2.7.13.3" evidence="3"/>
<dbReference type="CDD" id="cd18774">
    <property type="entry name" value="PDC2_HK_sensor"/>
    <property type="match status" value="1"/>
</dbReference>
<evidence type="ECO:0000256" key="12">
    <source>
        <dbReference type="SAM" id="Phobius"/>
    </source>
</evidence>
<dbReference type="SMART" id="SM00387">
    <property type="entry name" value="HATPase_c"/>
    <property type="match status" value="1"/>
</dbReference>
<evidence type="ECO:0000256" key="7">
    <source>
        <dbReference type="ARBA" id="ARBA00022741"/>
    </source>
</evidence>
<evidence type="ECO:0000256" key="1">
    <source>
        <dbReference type="ARBA" id="ARBA00000085"/>
    </source>
</evidence>
<keyword evidence="4" id="KW-1003">Cell membrane</keyword>
<dbReference type="Pfam" id="PF06580">
    <property type="entry name" value="His_kinase"/>
    <property type="match status" value="1"/>
</dbReference>
<feature type="transmembrane region" description="Helical" evidence="12">
    <location>
        <begin position="274"/>
        <end position="296"/>
    </location>
</feature>
<dbReference type="GO" id="GO:0005524">
    <property type="term" value="F:ATP binding"/>
    <property type="evidence" value="ECO:0007669"/>
    <property type="project" value="UniProtKB-KW"/>
</dbReference>
<evidence type="ECO:0000256" key="11">
    <source>
        <dbReference type="ARBA" id="ARBA00023136"/>
    </source>
</evidence>
<evidence type="ECO:0000313" key="16">
    <source>
        <dbReference type="Proteomes" id="UP000565468"/>
    </source>
</evidence>
<dbReference type="Gene3D" id="6.10.340.10">
    <property type="match status" value="1"/>
</dbReference>
<dbReference type="Pfam" id="PF00672">
    <property type="entry name" value="HAMP"/>
    <property type="match status" value="1"/>
</dbReference>
<keyword evidence="12" id="KW-0812">Transmembrane</keyword>
<comment type="caution">
    <text evidence="15">The sequence shown here is derived from an EMBL/GenBank/DDBJ whole genome shotgun (WGS) entry which is preliminary data.</text>
</comment>
<feature type="domain" description="HAMP" evidence="14">
    <location>
        <begin position="328"/>
        <end position="380"/>
    </location>
</feature>
<dbReference type="InterPro" id="IPR010559">
    <property type="entry name" value="Sig_transdc_His_kin_internal"/>
</dbReference>
<dbReference type="CDD" id="cd06225">
    <property type="entry name" value="HAMP"/>
    <property type="match status" value="1"/>
</dbReference>
<dbReference type="SMART" id="SM00304">
    <property type="entry name" value="HAMP"/>
    <property type="match status" value="1"/>
</dbReference>
<keyword evidence="10" id="KW-0902">Two-component regulatory system</keyword>